<evidence type="ECO:0000256" key="3">
    <source>
        <dbReference type="ARBA" id="ARBA00022676"/>
    </source>
</evidence>
<keyword evidence="4 10" id="KW-0808">Transferase</keyword>
<evidence type="ECO:0000259" key="11">
    <source>
        <dbReference type="Pfam" id="PF03033"/>
    </source>
</evidence>
<evidence type="ECO:0000256" key="10">
    <source>
        <dbReference type="HAMAP-Rule" id="MF_00033"/>
    </source>
</evidence>
<dbReference type="PANTHER" id="PTHR21015:SF27">
    <property type="entry name" value="UDP-N-ACETYLGLUCOSAMINE--N-ACETYLMURAMYL-(PENTAPEPTIDE) PYROPHOSPHORYL-UNDECAPRENOL N-ACETYLGLUCOSAMINE TRANSFERASE"/>
    <property type="match status" value="1"/>
</dbReference>
<keyword evidence="6 10" id="KW-0573">Peptidoglycan synthesis</keyword>
<keyword evidence="5 10" id="KW-0133">Cell shape</keyword>
<dbReference type="Proteomes" id="UP000177579">
    <property type="component" value="Unassembled WGS sequence"/>
</dbReference>
<comment type="caution">
    <text evidence="10">Lacks conserved residue(s) required for the propagation of feature annotation.</text>
</comment>
<keyword evidence="7 10" id="KW-0472">Membrane</keyword>
<comment type="function">
    <text evidence="10">Cell wall formation. Catalyzes the transfer of a GlcNAc subunit on undecaprenyl-pyrophosphoryl-MurNAc-pentapeptide (lipid intermediate I) to form undecaprenyl-pyrophosphoryl-MurNAc-(pentapeptide)GlcNAc (lipid intermediate II).</text>
</comment>
<dbReference type="Gene3D" id="3.40.50.2000">
    <property type="entry name" value="Glycogen Phosphorylase B"/>
    <property type="match status" value="2"/>
</dbReference>
<dbReference type="GO" id="GO:0050511">
    <property type="term" value="F:undecaprenyldiphospho-muramoylpentapeptide beta-N-acetylglucosaminyltransferase activity"/>
    <property type="evidence" value="ECO:0007669"/>
    <property type="project" value="UniProtKB-UniRule"/>
</dbReference>
<dbReference type="PANTHER" id="PTHR21015">
    <property type="entry name" value="UDP-N-ACETYLGLUCOSAMINE--N-ACETYLMURAMYL-(PENTAPEPTIDE) PYROPHOSPHORYL-UNDECAPRENOL N-ACETYLGLUCOSAMINE TRANSFERASE 1"/>
    <property type="match status" value="1"/>
</dbReference>
<keyword evidence="2 10" id="KW-0132">Cell division</keyword>
<gene>
    <name evidence="10" type="primary">murG</name>
    <name evidence="13" type="ORF">A2531_00505</name>
</gene>
<dbReference type="Pfam" id="PF04101">
    <property type="entry name" value="Glyco_tran_28_C"/>
    <property type="match status" value="1"/>
</dbReference>
<name>A0A1F5TN98_9BACT</name>
<evidence type="ECO:0000256" key="5">
    <source>
        <dbReference type="ARBA" id="ARBA00022960"/>
    </source>
</evidence>
<keyword evidence="9 10" id="KW-0961">Cell wall biogenesis/degradation</keyword>
<organism evidence="13 14">
    <name type="scientific">Candidatus Falkowbacteria bacterium RIFOXYD2_FULL_34_120</name>
    <dbReference type="NCBI Taxonomy" id="1798007"/>
    <lineage>
        <taxon>Bacteria</taxon>
        <taxon>Candidatus Falkowiibacteriota</taxon>
    </lineage>
</organism>
<dbReference type="HAMAP" id="MF_00033">
    <property type="entry name" value="MurG"/>
    <property type="match status" value="1"/>
</dbReference>
<sequence>MWGNCRYFFSCWIWACTPLKNKSLNKSLKIIIIIAYMVTQKSINIKNKKNIILTGGGTGGSVSPLLAIFDELAGGDYNFYWVGTKNGIEQEMVRREGIDFFSINSGKFRRYFSWKNFIDPFFVILGFFDSLLIIKKCNPDLVISAGGFVSVPFVWAARARRIPIIIHQQDARPGLANKLMCRCAKVITTVFKKSLEDFCKKPVWIGNPVRREFINLQKSRTRQESLKKFNLKDNKPVIFITGGGTGSVFLNMLVVTSLQELTKNFQILHATGKGREAESPLEWKYDLHREDYRKFEFLNTTQMMDAYNAADIVVSRCGMGALTELSFLKKVCILIPMPRTHQEDNARMFMDNEAAIVLNQKYLDSNKFIQSIKNLMENKHKQQKLRENIGKIIKQNASAEMVKIINKLITHNS</sequence>
<dbReference type="GO" id="GO:0009252">
    <property type="term" value="P:peptidoglycan biosynthetic process"/>
    <property type="evidence" value="ECO:0007669"/>
    <property type="project" value="UniProtKB-UniRule"/>
</dbReference>
<feature type="binding site" evidence="10">
    <location>
        <position position="210"/>
    </location>
    <ligand>
        <name>UDP-N-acetyl-alpha-D-glucosamine</name>
        <dbReference type="ChEBI" id="CHEBI:57705"/>
    </ligand>
</feature>
<protein>
    <recommendedName>
        <fullName evidence="10">UDP-N-acetylglucosamine--N-acetylmuramyl-(pentapeptide) pyrophosphoryl-undecaprenol N-acetylglucosamine transferase</fullName>
        <ecNumber evidence="10">2.4.1.227</ecNumber>
    </recommendedName>
    <alternativeName>
        <fullName evidence="10">Undecaprenyl-PP-MurNAc-pentapeptide-UDPGlcNAc GlcNAc transferase</fullName>
    </alternativeName>
</protein>
<dbReference type="InterPro" id="IPR004276">
    <property type="entry name" value="GlycoTrans_28_N"/>
</dbReference>
<evidence type="ECO:0000256" key="6">
    <source>
        <dbReference type="ARBA" id="ARBA00022984"/>
    </source>
</evidence>
<comment type="subcellular location">
    <subcellularLocation>
        <location evidence="10">Cell membrane</location>
        <topology evidence="10">Peripheral membrane protein</topology>
        <orientation evidence="10">Cytoplasmic side</orientation>
    </subcellularLocation>
</comment>
<dbReference type="Pfam" id="PF03033">
    <property type="entry name" value="Glyco_transf_28"/>
    <property type="match status" value="1"/>
</dbReference>
<dbReference type="EMBL" id="MFGO01000031">
    <property type="protein sequence ID" value="OGF40317.1"/>
    <property type="molecule type" value="Genomic_DNA"/>
</dbReference>
<dbReference type="GO" id="GO:0005975">
    <property type="term" value="P:carbohydrate metabolic process"/>
    <property type="evidence" value="ECO:0007669"/>
    <property type="project" value="InterPro"/>
</dbReference>
<proteinExistence type="inferred from homology"/>
<keyword evidence="3 10" id="KW-0328">Glycosyltransferase</keyword>
<evidence type="ECO:0000256" key="1">
    <source>
        <dbReference type="ARBA" id="ARBA00022475"/>
    </source>
</evidence>
<dbReference type="GO" id="GO:0005886">
    <property type="term" value="C:plasma membrane"/>
    <property type="evidence" value="ECO:0007669"/>
    <property type="project" value="UniProtKB-SubCell"/>
</dbReference>
<evidence type="ECO:0000256" key="9">
    <source>
        <dbReference type="ARBA" id="ARBA00023316"/>
    </source>
</evidence>
<dbReference type="GO" id="GO:0071555">
    <property type="term" value="P:cell wall organization"/>
    <property type="evidence" value="ECO:0007669"/>
    <property type="project" value="UniProtKB-KW"/>
</dbReference>
<feature type="binding site" evidence="10">
    <location>
        <begin position="58"/>
        <end position="60"/>
    </location>
    <ligand>
        <name>UDP-N-acetyl-alpha-D-glucosamine</name>
        <dbReference type="ChEBI" id="CHEBI:57705"/>
    </ligand>
</feature>
<feature type="domain" description="Glycosyltransferase family 28 N-terminal" evidence="11">
    <location>
        <begin position="51"/>
        <end position="187"/>
    </location>
</feature>
<comment type="caution">
    <text evidence="13">The sequence shown here is derived from an EMBL/GenBank/DDBJ whole genome shotgun (WGS) entry which is preliminary data.</text>
</comment>
<dbReference type="UniPathway" id="UPA00219"/>
<dbReference type="NCBIfam" id="TIGR01133">
    <property type="entry name" value="murG"/>
    <property type="match status" value="1"/>
</dbReference>
<reference evidence="13 14" key="1">
    <citation type="journal article" date="2016" name="Nat. Commun.">
        <title>Thousands of microbial genomes shed light on interconnected biogeochemical processes in an aquifer system.</title>
        <authorList>
            <person name="Anantharaman K."/>
            <person name="Brown C.T."/>
            <person name="Hug L.A."/>
            <person name="Sharon I."/>
            <person name="Castelle C.J."/>
            <person name="Probst A.J."/>
            <person name="Thomas B.C."/>
            <person name="Singh A."/>
            <person name="Wilkins M.J."/>
            <person name="Karaoz U."/>
            <person name="Brodie E.L."/>
            <person name="Williams K.H."/>
            <person name="Hubbard S.S."/>
            <person name="Banfield J.F."/>
        </authorList>
    </citation>
    <scope>NUCLEOTIDE SEQUENCE [LARGE SCALE GENOMIC DNA]</scope>
</reference>
<comment type="catalytic activity">
    <reaction evidence="10">
        <text>di-trans,octa-cis-undecaprenyl diphospho-N-acetyl-alpha-D-muramoyl-L-alanyl-D-glutamyl-meso-2,6-diaminopimeloyl-D-alanyl-D-alanine + UDP-N-acetyl-alpha-D-glucosamine = di-trans,octa-cis-undecaprenyl diphospho-[N-acetyl-alpha-D-glucosaminyl-(1-&gt;4)]-N-acetyl-alpha-D-muramoyl-L-alanyl-D-glutamyl-meso-2,6-diaminopimeloyl-D-alanyl-D-alanine + UDP + H(+)</text>
        <dbReference type="Rhea" id="RHEA:31227"/>
        <dbReference type="ChEBI" id="CHEBI:15378"/>
        <dbReference type="ChEBI" id="CHEBI:57705"/>
        <dbReference type="ChEBI" id="CHEBI:58223"/>
        <dbReference type="ChEBI" id="CHEBI:61387"/>
        <dbReference type="ChEBI" id="CHEBI:61388"/>
        <dbReference type="EC" id="2.4.1.227"/>
    </reaction>
</comment>
<evidence type="ECO:0000256" key="8">
    <source>
        <dbReference type="ARBA" id="ARBA00023306"/>
    </source>
</evidence>
<dbReference type="GO" id="GO:0051301">
    <property type="term" value="P:cell division"/>
    <property type="evidence" value="ECO:0007669"/>
    <property type="project" value="UniProtKB-KW"/>
</dbReference>
<comment type="similarity">
    <text evidence="10">Belongs to the glycosyltransferase 28 family. MurG subfamily.</text>
</comment>
<feature type="domain" description="Glycosyl transferase family 28 C-terminal" evidence="12">
    <location>
        <begin position="237"/>
        <end position="388"/>
    </location>
</feature>
<evidence type="ECO:0000256" key="2">
    <source>
        <dbReference type="ARBA" id="ARBA00022618"/>
    </source>
</evidence>
<accession>A0A1F5TN98</accession>
<dbReference type="SUPFAM" id="SSF53756">
    <property type="entry name" value="UDP-Glycosyltransferase/glycogen phosphorylase"/>
    <property type="match status" value="1"/>
</dbReference>
<dbReference type="GO" id="GO:0008360">
    <property type="term" value="P:regulation of cell shape"/>
    <property type="evidence" value="ECO:0007669"/>
    <property type="project" value="UniProtKB-KW"/>
</dbReference>
<dbReference type="EC" id="2.4.1.227" evidence="10"/>
<dbReference type="CDD" id="cd03785">
    <property type="entry name" value="GT28_MurG"/>
    <property type="match status" value="1"/>
</dbReference>
<keyword evidence="1 10" id="KW-1003">Cell membrane</keyword>
<dbReference type="InterPro" id="IPR007235">
    <property type="entry name" value="Glyco_trans_28_C"/>
</dbReference>
<evidence type="ECO:0000256" key="4">
    <source>
        <dbReference type="ARBA" id="ARBA00022679"/>
    </source>
</evidence>
<comment type="pathway">
    <text evidence="10">Cell wall biogenesis; peptidoglycan biosynthesis.</text>
</comment>
<evidence type="ECO:0000313" key="13">
    <source>
        <dbReference type="EMBL" id="OGF40317.1"/>
    </source>
</evidence>
<evidence type="ECO:0000313" key="14">
    <source>
        <dbReference type="Proteomes" id="UP000177579"/>
    </source>
</evidence>
<keyword evidence="8 10" id="KW-0131">Cell cycle</keyword>
<feature type="binding site" evidence="10">
    <location>
        <position position="342"/>
    </location>
    <ligand>
        <name>UDP-N-acetyl-alpha-D-glucosamine</name>
        <dbReference type="ChEBI" id="CHEBI:57705"/>
    </ligand>
</feature>
<dbReference type="GO" id="GO:0051991">
    <property type="term" value="F:UDP-N-acetyl-D-glucosamine:N-acetylmuramoyl-L-alanyl-D-glutamyl-meso-2,6-diaminopimelyl-D-alanyl-D-alanine-diphosphoundecaprenol 4-beta-N-acetylglucosaminlytransferase activity"/>
    <property type="evidence" value="ECO:0007669"/>
    <property type="project" value="RHEA"/>
</dbReference>
<dbReference type="InterPro" id="IPR006009">
    <property type="entry name" value="GlcNAc_MurG"/>
</dbReference>
<dbReference type="AlphaFoldDB" id="A0A1F5TN98"/>
<evidence type="ECO:0000256" key="7">
    <source>
        <dbReference type="ARBA" id="ARBA00023136"/>
    </source>
</evidence>
<evidence type="ECO:0000259" key="12">
    <source>
        <dbReference type="Pfam" id="PF04101"/>
    </source>
</evidence>